<sequence length="171" mass="19606">MKIWTVQHTFNYPWETVVQAAWNKYPNPMNTAVLGIDVIDRQVINGELHSHRLVTTRWTLPNWACALMGPISTFYASEYSKVNRDRRQLKLDSQNLSLGPFVIVREKLTYKPHPDDPQKTLLKQTAYVTVEGLPCSGYIENILTSKISGNAAKGRQAIEWVIEKLQHKQSL</sequence>
<evidence type="ECO:0000259" key="1">
    <source>
        <dbReference type="PROSITE" id="PS50904"/>
    </source>
</evidence>
<proteinExistence type="predicted"/>
<protein>
    <submittedName>
        <fullName evidence="3">Protein slowmo</fullName>
    </submittedName>
</protein>
<dbReference type="InterPro" id="IPR037365">
    <property type="entry name" value="Slowmo/Ups"/>
</dbReference>
<dbReference type="EMBL" id="GFXV01002515">
    <property type="protein sequence ID" value="MBW14320.1"/>
    <property type="molecule type" value="Transcribed_RNA"/>
</dbReference>
<dbReference type="AlphaFoldDB" id="A0A2H8TKD4"/>
<reference evidence="3" key="1">
    <citation type="submission" date="2017-10" db="EMBL/GenBank/DDBJ databases">
        <title>Transcriptome Assembly of Sugarcane Aphid Adults.</title>
        <authorList>
            <person name="Scully E.D."/>
            <person name="Palmer N.A."/>
            <person name="Geib S.M."/>
            <person name="Sarath G."/>
            <person name="Sattler S.E."/>
        </authorList>
    </citation>
    <scope>NUCLEOTIDE SEQUENCE</scope>
    <source>
        <tissue evidence="3">Whole body</tissue>
    </source>
</reference>
<dbReference type="InterPro" id="IPR006797">
    <property type="entry name" value="PRELI/MSF1_dom"/>
</dbReference>
<dbReference type="EMBL" id="GFXV01004136">
    <property type="protein sequence ID" value="MBW15941.1"/>
    <property type="molecule type" value="Transcribed_RNA"/>
</dbReference>
<dbReference type="PROSITE" id="PS50904">
    <property type="entry name" value="PRELI_MSF1"/>
    <property type="match status" value="1"/>
</dbReference>
<dbReference type="Pfam" id="PF04707">
    <property type="entry name" value="PRELI"/>
    <property type="match status" value="1"/>
</dbReference>
<dbReference type="OrthoDB" id="407630at2759"/>
<accession>A0A2H8TKD4</accession>
<evidence type="ECO:0000313" key="2">
    <source>
        <dbReference type="EMBL" id="MBW14320.1"/>
    </source>
</evidence>
<evidence type="ECO:0000313" key="3">
    <source>
        <dbReference type="EMBL" id="MBW14595.1"/>
    </source>
</evidence>
<feature type="domain" description="PRELI/MSF1" evidence="1">
    <location>
        <begin position="1"/>
        <end position="170"/>
    </location>
</feature>
<dbReference type="PANTHER" id="PTHR11158">
    <property type="entry name" value="MSF1/PX19 RELATED"/>
    <property type="match status" value="1"/>
</dbReference>
<name>A0A2H8TKD4_9HEMI</name>
<dbReference type="EMBL" id="GFXV01002790">
    <property type="protein sequence ID" value="MBW14595.1"/>
    <property type="molecule type" value="Transcribed_RNA"/>
</dbReference>
<dbReference type="GO" id="GO:0005758">
    <property type="term" value="C:mitochondrial intermembrane space"/>
    <property type="evidence" value="ECO:0007669"/>
    <property type="project" value="InterPro"/>
</dbReference>
<evidence type="ECO:0000313" key="4">
    <source>
        <dbReference type="EMBL" id="MBW15941.1"/>
    </source>
</evidence>
<gene>
    <name evidence="3" type="primary">slmo_0</name>
    <name evidence="2" type="synonym">slmo_1</name>
    <name evidence="4" type="synonym">slmo_2</name>
</gene>
<organism evidence="3">
    <name type="scientific">Melanaphis sacchari</name>
    <dbReference type="NCBI Taxonomy" id="742174"/>
    <lineage>
        <taxon>Eukaryota</taxon>
        <taxon>Metazoa</taxon>
        <taxon>Ecdysozoa</taxon>
        <taxon>Arthropoda</taxon>
        <taxon>Hexapoda</taxon>
        <taxon>Insecta</taxon>
        <taxon>Pterygota</taxon>
        <taxon>Neoptera</taxon>
        <taxon>Paraneoptera</taxon>
        <taxon>Hemiptera</taxon>
        <taxon>Sternorrhyncha</taxon>
        <taxon>Aphidomorpha</taxon>
        <taxon>Aphidoidea</taxon>
        <taxon>Aphididae</taxon>
        <taxon>Aphidini</taxon>
        <taxon>Melanaphis</taxon>
    </lineage>
</organism>